<evidence type="ECO:0000259" key="1">
    <source>
        <dbReference type="Pfam" id="PF03435"/>
    </source>
</evidence>
<name>A0ABR4FEI9_9PEZI</name>
<dbReference type="Proteomes" id="UP001600888">
    <property type="component" value="Unassembled WGS sequence"/>
</dbReference>
<accession>A0ABR4FEI9</accession>
<dbReference type="InterPro" id="IPR005097">
    <property type="entry name" value="Sacchrp_dh_NADP-bd"/>
</dbReference>
<dbReference type="InterPro" id="IPR051783">
    <property type="entry name" value="NAD(P)-dependent_oxidoreduct"/>
</dbReference>
<dbReference type="EMBL" id="JBAWTH010000002">
    <property type="protein sequence ID" value="KAL2293097.1"/>
    <property type="molecule type" value="Genomic_DNA"/>
</dbReference>
<evidence type="ECO:0000313" key="3">
    <source>
        <dbReference type="Proteomes" id="UP001600888"/>
    </source>
</evidence>
<dbReference type="SUPFAM" id="SSF51735">
    <property type="entry name" value="NAD(P)-binding Rossmann-fold domains"/>
    <property type="match status" value="1"/>
</dbReference>
<evidence type="ECO:0000313" key="2">
    <source>
        <dbReference type="EMBL" id="KAL2293097.1"/>
    </source>
</evidence>
<dbReference type="InterPro" id="IPR036291">
    <property type="entry name" value="NAD(P)-bd_dom_sf"/>
</dbReference>
<comment type="caution">
    <text evidence="2">The sequence shown here is derived from an EMBL/GenBank/DDBJ whole genome shotgun (WGS) entry which is preliminary data.</text>
</comment>
<dbReference type="Gene3D" id="3.40.50.720">
    <property type="entry name" value="NAD(P)-binding Rossmann-like Domain"/>
    <property type="match status" value="1"/>
</dbReference>
<keyword evidence="3" id="KW-1185">Reference proteome</keyword>
<dbReference type="PANTHER" id="PTHR48079">
    <property type="entry name" value="PROTEIN YEEZ"/>
    <property type="match status" value="1"/>
</dbReference>
<dbReference type="PANTHER" id="PTHR48079:SF6">
    <property type="entry name" value="NAD(P)-BINDING DOMAIN-CONTAINING PROTEIN-RELATED"/>
    <property type="match status" value="1"/>
</dbReference>
<organism evidence="2 3">
    <name type="scientific">Diaporthe vaccinii</name>
    <dbReference type="NCBI Taxonomy" id="105482"/>
    <lineage>
        <taxon>Eukaryota</taxon>
        <taxon>Fungi</taxon>
        <taxon>Dikarya</taxon>
        <taxon>Ascomycota</taxon>
        <taxon>Pezizomycotina</taxon>
        <taxon>Sordariomycetes</taxon>
        <taxon>Sordariomycetidae</taxon>
        <taxon>Diaporthales</taxon>
        <taxon>Diaporthaceae</taxon>
        <taxon>Diaporthe</taxon>
        <taxon>Diaporthe eres species complex</taxon>
    </lineage>
</organism>
<sequence length="241" mass="25920">MAKFFLVGGTGHVGGAVLDLLCTRHLLSTFEVLVRSEDKAKRLRAKYPRVQAVIGDLKDYAALEAGAEKADIVINAAPDITHDKGIGAILRGLTSSSRNRKGYYIHTSGASCIYEDPEPGKEPRVWDDIADIDELLALSPDKTHIVTDNAVRAASSKVSVAIISPSGVAGVSPSIEHPFPLATGVYIFTTRSFNSGFEVNHGINRMPVAEVDVLDLARTYLILVNNAVEALEGPESAHIRF</sequence>
<reference evidence="2 3" key="1">
    <citation type="submission" date="2024-03" db="EMBL/GenBank/DDBJ databases">
        <title>A high-quality draft genome sequence of Diaporthe vaccinii, a causative agent of upright dieback and viscid rot disease in cranberry plants.</title>
        <authorList>
            <person name="Sarrasin M."/>
            <person name="Lang B.F."/>
            <person name="Burger G."/>
        </authorList>
    </citation>
    <scope>NUCLEOTIDE SEQUENCE [LARGE SCALE GENOMIC DNA]</scope>
    <source>
        <strain evidence="2 3">IS7</strain>
    </source>
</reference>
<feature type="domain" description="Saccharopine dehydrogenase NADP binding" evidence="1">
    <location>
        <begin position="6"/>
        <end position="83"/>
    </location>
</feature>
<gene>
    <name evidence="2" type="ORF">FJTKL_08085</name>
</gene>
<protein>
    <recommendedName>
        <fullName evidence="1">Saccharopine dehydrogenase NADP binding domain-containing protein</fullName>
    </recommendedName>
</protein>
<proteinExistence type="predicted"/>
<dbReference type="Pfam" id="PF03435">
    <property type="entry name" value="Sacchrp_dh_NADP"/>
    <property type="match status" value="1"/>
</dbReference>